<dbReference type="EMBL" id="JALNTZ010000008">
    <property type="protein sequence ID" value="KAJ3643468.1"/>
    <property type="molecule type" value="Genomic_DNA"/>
</dbReference>
<comment type="caution">
    <text evidence="1">The sequence shown here is derived from an EMBL/GenBank/DDBJ whole genome shotgun (WGS) entry which is preliminary data.</text>
</comment>
<evidence type="ECO:0000313" key="1">
    <source>
        <dbReference type="EMBL" id="KAJ3643468.1"/>
    </source>
</evidence>
<keyword evidence="2" id="KW-1185">Reference proteome</keyword>
<reference evidence="1" key="1">
    <citation type="journal article" date="2023" name="G3 (Bethesda)">
        <title>Whole genome assemblies of Zophobas morio and Tenebrio molitor.</title>
        <authorList>
            <person name="Kaur S."/>
            <person name="Stinson S.A."/>
            <person name="diCenzo G.C."/>
        </authorList>
    </citation>
    <scope>NUCLEOTIDE SEQUENCE</scope>
    <source>
        <strain evidence="1">QUZm001</strain>
    </source>
</reference>
<proteinExistence type="predicted"/>
<name>A0AA38HT16_9CUCU</name>
<dbReference type="AlphaFoldDB" id="A0AA38HT16"/>
<gene>
    <name evidence="1" type="ORF">Zmor_026178</name>
</gene>
<accession>A0AA38HT16</accession>
<protein>
    <recommendedName>
        <fullName evidence="3">Reverse transcriptase domain-containing protein</fullName>
    </recommendedName>
</protein>
<sequence length="105" mass="11680">MEVTDGVIVIGKSEEDLRERTKEALQFVGIWMAANGLSFAPDKSEVMIGSRTIETREAVRSFGVKFQRNFRVAEQVELMVRKTKMVVGALGRLLPNVGGPRASKR</sequence>
<dbReference type="Proteomes" id="UP001168821">
    <property type="component" value="Unassembled WGS sequence"/>
</dbReference>
<organism evidence="1 2">
    <name type="scientific">Zophobas morio</name>
    <dbReference type="NCBI Taxonomy" id="2755281"/>
    <lineage>
        <taxon>Eukaryota</taxon>
        <taxon>Metazoa</taxon>
        <taxon>Ecdysozoa</taxon>
        <taxon>Arthropoda</taxon>
        <taxon>Hexapoda</taxon>
        <taxon>Insecta</taxon>
        <taxon>Pterygota</taxon>
        <taxon>Neoptera</taxon>
        <taxon>Endopterygota</taxon>
        <taxon>Coleoptera</taxon>
        <taxon>Polyphaga</taxon>
        <taxon>Cucujiformia</taxon>
        <taxon>Tenebrionidae</taxon>
        <taxon>Zophobas</taxon>
    </lineage>
</organism>
<evidence type="ECO:0008006" key="3">
    <source>
        <dbReference type="Google" id="ProtNLM"/>
    </source>
</evidence>
<evidence type="ECO:0000313" key="2">
    <source>
        <dbReference type="Proteomes" id="UP001168821"/>
    </source>
</evidence>